<evidence type="ECO:0008006" key="4">
    <source>
        <dbReference type="Google" id="ProtNLM"/>
    </source>
</evidence>
<accession>A0A7W5AE28</accession>
<dbReference type="EMBL" id="JACHXF010000003">
    <property type="protein sequence ID" value="MBB3094325.1"/>
    <property type="molecule type" value="Genomic_DNA"/>
</dbReference>
<proteinExistence type="predicted"/>
<protein>
    <recommendedName>
        <fullName evidence="4">Polyketide cyclase / dehydrase and lipid transport</fullName>
    </recommendedName>
</protein>
<evidence type="ECO:0000313" key="3">
    <source>
        <dbReference type="Proteomes" id="UP000590749"/>
    </source>
</evidence>
<dbReference type="CDD" id="cd07812">
    <property type="entry name" value="SRPBCC"/>
    <property type="match status" value="1"/>
</dbReference>
<comment type="caution">
    <text evidence="2">The sequence shown here is derived from an EMBL/GenBank/DDBJ whole genome shotgun (WGS) entry which is preliminary data.</text>
</comment>
<dbReference type="InterPro" id="IPR023393">
    <property type="entry name" value="START-like_dom_sf"/>
</dbReference>
<reference evidence="2 3" key="1">
    <citation type="submission" date="2020-08" db="EMBL/GenBank/DDBJ databases">
        <title>Genomic Encyclopedia of Type Strains, Phase III (KMG-III): the genomes of soil and plant-associated and newly described type strains.</title>
        <authorList>
            <person name="Whitman W."/>
        </authorList>
    </citation>
    <scope>NUCLEOTIDE SEQUENCE [LARGE SCALE GENOMIC DNA]</scope>
    <source>
        <strain evidence="2 3">CECT 3287</strain>
    </source>
</reference>
<dbReference type="Gene3D" id="3.30.530.20">
    <property type="match status" value="1"/>
</dbReference>
<evidence type="ECO:0000313" key="2">
    <source>
        <dbReference type="EMBL" id="MBB3094325.1"/>
    </source>
</evidence>
<dbReference type="SUPFAM" id="SSF55961">
    <property type="entry name" value="Bet v1-like"/>
    <property type="match status" value="1"/>
</dbReference>
<evidence type="ECO:0000256" key="1">
    <source>
        <dbReference type="SAM" id="MobiDB-lite"/>
    </source>
</evidence>
<name>A0A7W5AE28_9ACTN</name>
<keyword evidence="3" id="KW-1185">Reference proteome</keyword>
<dbReference type="Pfam" id="PF10604">
    <property type="entry name" value="Polyketide_cyc2"/>
    <property type="match status" value="1"/>
</dbReference>
<organism evidence="2 3">
    <name type="scientific">Actinoplanes campanulatus</name>
    <dbReference type="NCBI Taxonomy" id="113559"/>
    <lineage>
        <taxon>Bacteria</taxon>
        <taxon>Bacillati</taxon>
        <taxon>Actinomycetota</taxon>
        <taxon>Actinomycetes</taxon>
        <taxon>Micromonosporales</taxon>
        <taxon>Micromonosporaceae</taxon>
        <taxon>Actinoplanes</taxon>
    </lineage>
</organism>
<gene>
    <name evidence="2" type="ORF">FHR83_001977</name>
</gene>
<dbReference type="AlphaFoldDB" id="A0A7W5AE28"/>
<feature type="region of interest" description="Disordered" evidence="1">
    <location>
        <begin position="76"/>
        <end position="97"/>
    </location>
</feature>
<dbReference type="Proteomes" id="UP000590749">
    <property type="component" value="Unassembled WGS sequence"/>
</dbReference>
<sequence>MTGGTGMEVAEETLEKSVIARIKPGGSHGGVDHRLKRAVTCAPALPPPSAELLALTAWPGSVNSGQAVARAMTSAHTGRAVRPPRGPKAPATKLPGCCHGTGPAVKETWSRGLAYGTALKNRERATMKYTVSIEIALPREQVAQLLADPAHLPKWLRGLVLHEPVSGTHGQLGATSRVVMQMGKQRMECTETITRREPADLHGIPSEAVVHFDREIVGEGMWSVSRDRLTETGPQRTLWESENEYRFTGLLMRLVGLVMPGAFRKQSLQHMQDFKNFVEYGQDVRDAAG</sequence>
<dbReference type="InterPro" id="IPR019587">
    <property type="entry name" value="Polyketide_cyclase/dehydratase"/>
</dbReference>